<protein>
    <recommendedName>
        <fullName evidence="4">Carbohydrate kinase PfkB domain-containing protein</fullName>
    </recommendedName>
</protein>
<dbReference type="Gene3D" id="3.40.1190.20">
    <property type="match status" value="1"/>
</dbReference>
<sequence>MINDIGTNSLKDMKVVSFGEILFDRICGEYYLGGAPLNFAWYMSQMGANVSLISSVGRDDNGDLALNKISSSGIEPIVTRNSSPTGLVDVWSDGTFSIQKGSAWENIPPPFMPEINFHMLYFGTLSQTTSINRRTLEKILGMSPKYVLSDINLRAPNYTPEIIEKCLSEATVVKMNESEWEVVSKVTGIRDPEILMGKKGLSALAVTNGSEGATLYSAAGGLEFKPDRVEEIDPTGSGDAFTAVLAVGILTNAHPAQALAAACQAGATVAGKKGAMVDLPEDVKRAYDEQPL</sequence>
<evidence type="ECO:0000256" key="2">
    <source>
        <dbReference type="ARBA" id="ARBA00022679"/>
    </source>
</evidence>
<feature type="domain" description="Carbohydrate kinase PfkB" evidence="4">
    <location>
        <begin position="28"/>
        <end position="281"/>
    </location>
</feature>
<dbReference type="InterPro" id="IPR011611">
    <property type="entry name" value="PfkB_dom"/>
</dbReference>
<dbReference type="Pfam" id="PF00294">
    <property type="entry name" value="PfkB"/>
    <property type="match status" value="1"/>
</dbReference>
<accession>A0A381UUZ3</accession>
<evidence type="ECO:0000313" key="5">
    <source>
        <dbReference type="EMBL" id="SVA31949.1"/>
    </source>
</evidence>
<proteinExistence type="inferred from homology"/>
<dbReference type="SUPFAM" id="SSF53613">
    <property type="entry name" value="Ribokinase-like"/>
    <property type="match status" value="1"/>
</dbReference>
<dbReference type="GO" id="GO:0016301">
    <property type="term" value="F:kinase activity"/>
    <property type="evidence" value="ECO:0007669"/>
    <property type="project" value="UniProtKB-KW"/>
</dbReference>
<evidence type="ECO:0000256" key="1">
    <source>
        <dbReference type="ARBA" id="ARBA00010688"/>
    </source>
</evidence>
<gene>
    <name evidence="5" type="ORF">METZ01_LOCUS84803</name>
</gene>
<dbReference type="AlphaFoldDB" id="A0A381UUZ3"/>
<dbReference type="PANTHER" id="PTHR43085:SF57">
    <property type="entry name" value="CARBOHYDRATE KINASE PFKB DOMAIN-CONTAINING PROTEIN"/>
    <property type="match status" value="1"/>
</dbReference>
<dbReference type="InterPro" id="IPR002173">
    <property type="entry name" value="Carboh/pur_kinase_PfkB_CS"/>
</dbReference>
<organism evidence="5">
    <name type="scientific">marine metagenome</name>
    <dbReference type="NCBI Taxonomy" id="408172"/>
    <lineage>
        <taxon>unclassified sequences</taxon>
        <taxon>metagenomes</taxon>
        <taxon>ecological metagenomes</taxon>
    </lineage>
</organism>
<dbReference type="InterPro" id="IPR029056">
    <property type="entry name" value="Ribokinase-like"/>
</dbReference>
<name>A0A381UUZ3_9ZZZZ</name>
<dbReference type="PANTHER" id="PTHR43085">
    <property type="entry name" value="HEXOKINASE FAMILY MEMBER"/>
    <property type="match status" value="1"/>
</dbReference>
<evidence type="ECO:0000259" key="4">
    <source>
        <dbReference type="Pfam" id="PF00294"/>
    </source>
</evidence>
<keyword evidence="2" id="KW-0808">Transferase</keyword>
<keyword evidence="3" id="KW-0418">Kinase</keyword>
<dbReference type="PROSITE" id="PS00583">
    <property type="entry name" value="PFKB_KINASES_1"/>
    <property type="match status" value="1"/>
</dbReference>
<reference evidence="5" key="1">
    <citation type="submission" date="2018-05" db="EMBL/GenBank/DDBJ databases">
        <authorList>
            <person name="Lanie J.A."/>
            <person name="Ng W.-L."/>
            <person name="Kazmierczak K.M."/>
            <person name="Andrzejewski T.M."/>
            <person name="Davidsen T.M."/>
            <person name="Wayne K.J."/>
            <person name="Tettelin H."/>
            <person name="Glass J.I."/>
            <person name="Rusch D."/>
            <person name="Podicherti R."/>
            <person name="Tsui H.-C.T."/>
            <person name="Winkler M.E."/>
        </authorList>
    </citation>
    <scope>NUCLEOTIDE SEQUENCE</scope>
</reference>
<dbReference type="EMBL" id="UINC01007194">
    <property type="protein sequence ID" value="SVA31949.1"/>
    <property type="molecule type" value="Genomic_DNA"/>
</dbReference>
<evidence type="ECO:0000256" key="3">
    <source>
        <dbReference type="ARBA" id="ARBA00022777"/>
    </source>
</evidence>
<comment type="similarity">
    <text evidence="1">Belongs to the carbohydrate kinase PfkB family.</text>
</comment>
<dbReference type="InterPro" id="IPR050306">
    <property type="entry name" value="PfkB_Carbo_kinase"/>
</dbReference>